<dbReference type="PANTHER" id="PTHR43802:SF1">
    <property type="entry name" value="IP11341P-RELATED"/>
    <property type="match status" value="1"/>
</dbReference>
<dbReference type="InterPro" id="IPR029045">
    <property type="entry name" value="ClpP/crotonase-like_dom_sf"/>
</dbReference>
<dbReference type="CDD" id="cd06558">
    <property type="entry name" value="crotonase-like"/>
    <property type="match status" value="1"/>
</dbReference>
<organism evidence="2 3">
    <name type="scientific">Rhizorhabdus histidinilytica</name>
    <dbReference type="NCBI Taxonomy" id="439228"/>
    <lineage>
        <taxon>Bacteria</taxon>
        <taxon>Pseudomonadati</taxon>
        <taxon>Pseudomonadota</taxon>
        <taxon>Alphaproteobacteria</taxon>
        <taxon>Sphingomonadales</taxon>
        <taxon>Sphingomonadaceae</taxon>
        <taxon>Rhizorhabdus</taxon>
    </lineage>
</organism>
<evidence type="ECO:0000313" key="3">
    <source>
        <dbReference type="Proteomes" id="UP000189818"/>
    </source>
</evidence>
<dbReference type="Proteomes" id="UP000189818">
    <property type="component" value="Unassembled WGS sequence"/>
</dbReference>
<dbReference type="SUPFAM" id="SSF52096">
    <property type="entry name" value="ClpP/crotonase"/>
    <property type="match status" value="1"/>
</dbReference>
<dbReference type="AlphaFoldDB" id="A0A1T5ANG1"/>
<dbReference type="OrthoDB" id="9781757at2"/>
<name>A0A1T5ANG1_9SPHN</name>
<reference evidence="3" key="1">
    <citation type="submission" date="2017-02" db="EMBL/GenBank/DDBJ databases">
        <authorList>
            <person name="Varghese N."/>
            <person name="Submissions S."/>
        </authorList>
    </citation>
    <scope>NUCLEOTIDE SEQUENCE [LARGE SCALE GENOMIC DNA]</scope>
    <source>
        <strain evidence="3">UM2</strain>
    </source>
</reference>
<dbReference type="GO" id="GO:0016853">
    <property type="term" value="F:isomerase activity"/>
    <property type="evidence" value="ECO:0007669"/>
    <property type="project" value="UniProtKB-KW"/>
</dbReference>
<protein>
    <submittedName>
        <fullName evidence="2">2-(1,2-epoxy-1,2-dihydrophenyl)acetyl-CoA isomerase</fullName>
    </submittedName>
</protein>
<dbReference type="Pfam" id="PF00378">
    <property type="entry name" value="ECH_1"/>
    <property type="match status" value="1"/>
</dbReference>
<dbReference type="InterPro" id="IPR014748">
    <property type="entry name" value="Enoyl-CoA_hydra_C"/>
</dbReference>
<dbReference type="Gene3D" id="3.90.226.10">
    <property type="entry name" value="2-enoyl-CoA Hydratase, Chain A, domain 1"/>
    <property type="match status" value="1"/>
</dbReference>
<keyword evidence="2" id="KW-0413">Isomerase</keyword>
<dbReference type="EMBL" id="FUYM01000002">
    <property type="protein sequence ID" value="SKB36522.1"/>
    <property type="molecule type" value="Genomic_DNA"/>
</dbReference>
<dbReference type="STRING" id="439228.SAMN06295920_102108"/>
<gene>
    <name evidence="2" type="ORF">SAMN06295920_102108</name>
</gene>
<dbReference type="RefSeq" id="WP_079646856.1">
    <property type="nucleotide sequence ID" value="NZ_FUYM01000002.1"/>
</dbReference>
<sequence>MSAANLLVEREGAVAKLTLNRPEAANALDIDLARALVTAALDCEYDPAIRCVTLTGAGRLFCAGGDVAYMAGAGDKTAAATAELASTLHLAMSHLARMGKPLVTIVNGPAAGAGYGMALSGDVVLMARSASFTPAYGMLGVSPDGGLTWLLPRLVGLRRAQEIILTNRKVGAEEAEAMGLVTRAVDDDTLAAEGAAIAAKLAASATYAIGSVRALLLDSYANSWETHLELEARGIASAISSRDGQEGVAAFLAKRKPDFTGSR</sequence>
<proteinExistence type="inferred from homology"/>
<comment type="similarity">
    <text evidence="1">Belongs to the enoyl-CoA hydratase/isomerase family.</text>
</comment>
<keyword evidence="3" id="KW-1185">Reference proteome</keyword>
<evidence type="ECO:0000313" key="2">
    <source>
        <dbReference type="EMBL" id="SKB36522.1"/>
    </source>
</evidence>
<accession>A0A1T5ANG1</accession>
<dbReference type="InterPro" id="IPR001753">
    <property type="entry name" value="Enoyl-CoA_hydra/iso"/>
</dbReference>
<evidence type="ECO:0000256" key="1">
    <source>
        <dbReference type="ARBA" id="ARBA00005254"/>
    </source>
</evidence>
<dbReference type="Gene3D" id="1.10.12.10">
    <property type="entry name" value="Lyase 2-enoyl-coa Hydratase, Chain A, domain 2"/>
    <property type="match status" value="1"/>
</dbReference>
<dbReference type="PANTHER" id="PTHR43802">
    <property type="entry name" value="ENOYL-COA HYDRATASE"/>
    <property type="match status" value="1"/>
</dbReference>